<keyword evidence="6" id="KW-0472">Membrane</keyword>
<comment type="caution">
    <text evidence="10">The sequence shown here is derived from an EMBL/GenBank/DDBJ whole genome shotgun (WGS) entry which is preliminary data.</text>
</comment>
<evidence type="ECO:0000256" key="1">
    <source>
        <dbReference type="ARBA" id="ARBA00004442"/>
    </source>
</evidence>
<keyword evidence="7" id="KW-0998">Cell outer membrane</keyword>
<accession>A0A2T3XWX5</accession>
<name>A0A2T3XWX5_9BURK</name>
<feature type="region of interest" description="Disordered" evidence="9">
    <location>
        <begin position="1"/>
        <end position="34"/>
    </location>
</feature>
<reference evidence="10 11" key="1">
    <citation type="submission" date="2018-03" db="EMBL/GenBank/DDBJ databases">
        <title>Whole genome analyses suggest that Burkholderia sensu lato contains two further novel genera in the rhizoxinica-symbiotica group Mycetohabitans gen. nov., and Trinickia gen. nov.: implications for the evolution of diazotrophy and nodulation in the Burkholderiaceae.</title>
        <authorList>
            <person name="Estrada De Los Santos P."/>
            <person name="Palmer M."/>
            <person name="Chavez-Ramirez B."/>
            <person name="Steenkamp E.T."/>
            <person name="Hirsch A.M."/>
            <person name="Manyaka P."/>
            <person name="Maluk M."/>
            <person name="Lafos M."/>
            <person name="Crook M."/>
            <person name="Gross E."/>
            <person name="Simon M.F."/>
            <person name="Bueno Dos Reis Junior F."/>
            <person name="Poole P.S."/>
            <person name="Venter S.N."/>
            <person name="James E.K."/>
        </authorList>
    </citation>
    <scope>NUCLEOTIDE SEQUENCE [LARGE SCALE GENOMIC DNA]</scope>
    <source>
        <strain evidence="10 11">JPY-366</strain>
    </source>
</reference>
<feature type="coiled-coil region" evidence="8">
    <location>
        <begin position="441"/>
        <end position="470"/>
    </location>
</feature>
<dbReference type="GO" id="GO:1990281">
    <property type="term" value="C:efflux pump complex"/>
    <property type="evidence" value="ECO:0007669"/>
    <property type="project" value="TreeGrafter"/>
</dbReference>
<evidence type="ECO:0000256" key="5">
    <source>
        <dbReference type="ARBA" id="ARBA00022692"/>
    </source>
</evidence>
<evidence type="ECO:0000313" key="10">
    <source>
        <dbReference type="EMBL" id="PTB21004.1"/>
    </source>
</evidence>
<dbReference type="PANTHER" id="PTHR30026:SF20">
    <property type="entry name" value="OUTER MEMBRANE PROTEIN TOLC"/>
    <property type="match status" value="1"/>
</dbReference>
<feature type="compositionally biased region" description="Low complexity" evidence="9">
    <location>
        <begin position="558"/>
        <end position="580"/>
    </location>
</feature>
<comment type="similarity">
    <text evidence="2">Belongs to the outer membrane factor (OMF) (TC 1.B.17) family.</text>
</comment>
<evidence type="ECO:0000256" key="6">
    <source>
        <dbReference type="ARBA" id="ARBA00023136"/>
    </source>
</evidence>
<gene>
    <name evidence="10" type="ORF">C9I57_09780</name>
</gene>
<dbReference type="GO" id="GO:0009279">
    <property type="term" value="C:cell outer membrane"/>
    <property type="evidence" value="ECO:0007669"/>
    <property type="project" value="UniProtKB-SubCell"/>
</dbReference>
<evidence type="ECO:0000256" key="9">
    <source>
        <dbReference type="SAM" id="MobiDB-lite"/>
    </source>
</evidence>
<dbReference type="PANTHER" id="PTHR30026">
    <property type="entry name" value="OUTER MEMBRANE PROTEIN TOLC"/>
    <property type="match status" value="1"/>
</dbReference>
<evidence type="ECO:0000256" key="7">
    <source>
        <dbReference type="ARBA" id="ARBA00023237"/>
    </source>
</evidence>
<proteinExistence type="inferred from homology"/>
<dbReference type="InterPro" id="IPR003423">
    <property type="entry name" value="OMP_efflux"/>
</dbReference>
<protein>
    <submittedName>
        <fullName evidence="10">TolC family protein</fullName>
    </submittedName>
</protein>
<sequence length="587" mass="63985">MKNDIVGRHGAAEQGRMRAEPHAKNGESRGNSRARAASLARVTGLTLLSAAVLSACAIKPEPISQDEHFKRAQDDYKTLYATYVPLTRPLTLPDAIARALKYNYNAQLAKTEATLQDKQLDLAIAQMLPRVAANAGYTWRSNDNAAESVSELTKQRSLEYSFSEPPSHATASLELSWNLLDLGVSYFQAKQQGYRTYAAVERRRKVIDDLVKSTQEAYWKAVAADRLLPRLRPLLAEADKQLQNAREASREKLVPQLQGLDYQQNMLSVVGQLRRMETDLNTARVQLASLINVPTDVPIQFAPMELDVETSATQIDPRKLEALGLAMRPELREEAYQEKIDQQDVYKEIVKMMPGVGVLGSLNYDSNQYLFNPRWAQLGVNATFNLVNLIEGPKAISAAKASVEVSRERRLALSVAVLTQVNLSYQEYLAATQDLDIAKQINDVEQQIRVASANESRAQEESDADRIRRDLASMVAEFTYDREIAQVHTALTNLYTSVGVDLVPPNADTDDLAALSERVKTAISGWEAGRLPDVAMLKPAAAPAAAAAAAGATATPAASAAAASATTATQTPAAAPTAQAENTLAAK</sequence>
<dbReference type="AlphaFoldDB" id="A0A2T3XWX5"/>
<dbReference type="EMBL" id="PYUC01000004">
    <property type="protein sequence ID" value="PTB21004.1"/>
    <property type="molecule type" value="Genomic_DNA"/>
</dbReference>
<evidence type="ECO:0000256" key="2">
    <source>
        <dbReference type="ARBA" id="ARBA00007613"/>
    </source>
</evidence>
<dbReference type="SUPFAM" id="SSF56954">
    <property type="entry name" value="Outer membrane efflux proteins (OEP)"/>
    <property type="match status" value="1"/>
</dbReference>
<dbReference type="Pfam" id="PF02321">
    <property type="entry name" value="OEP"/>
    <property type="match status" value="1"/>
</dbReference>
<dbReference type="RefSeq" id="WP_107150416.1">
    <property type="nucleotide sequence ID" value="NZ_PYUC01000004.1"/>
</dbReference>
<keyword evidence="3" id="KW-0813">Transport</keyword>
<dbReference type="GO" id="GO:0015288">
    <property type="term" value="F:porin activity"/>
    <property type="evidence" value="ECO:0007669"/>
    <property type="project" value="TreeGrafter"/>
</dbReference>
<evidence type="ECO:0000313" key="11">
    <source>
        <dbReference type="Proteomes" id="UP000240638"/>
    </source>
</evidence>
<dbReference type="InterPro" id="IPR051906">
    <property type="entry name" value="TolC-like"/>
</dbReference>
<keyword evidence="5" id="KW-0812">Transmembrane</keyword>
<dbReference type="Proteomes" id="UP000240638">
    <property type="component" value="Unassembled WGS sequence"/>
</dbReference>
<feature type="region of interest" description="Disordered" evidence="9">
    <location>
        <begin position="558"/>
        <end position="587"/>
    </location>
</feature>
<feature type="compositionally biased region" description="Basic and acidic residues" evidence="9">
    <location>
        <begin position="1"/>
        <end position="27"/>
    </location>
</feature>
<evidence type="ECO:0000256" key="8">
    <source>
        <dbReference type="SAM" id="Coils"/>
    </source>
</evidence>
<comment type="subcellular location">
    <subcellularLocation>
        <location evidence="1">Cell outer membrane</location>
    </subcellularLocation>
</comment>
<keyword evidence="8" id="KW-0175">Coiled coil</keyword>
<dbReference type="Gene3D" id="1.20.1600.10">
    <property type="entry name" value="Outer membrane efflux proteins (OEP)"/>
    <property type="match status" value="1"/>
</dbReference>
<evidence type="ECO:0000256" key="4">
    <source>
        <dbReference type="ARBA" id="ARBA00022452"/>
    </source>
</evidence>
<dbReference type="GO" id="GO:0015562">
    <property type="term" value="F:efflux transmembrane transporter activity"/>
    <property type="evidence" value="ECO:0007669"/>
    <property type="project" value="InterPro"/>
</dbReference>
<evidence type="ECO:0000256" key="3">
    <source>
        <dbReference type="ARBA" id="ARBA00022448"/>
    </source>
</evidence>
<keyword evidence="4" id="KW-1134">Transmembrane beta strand</keyword>
<organism evidence="10 11">
    <name type="scientific">Trinickia symbiotica</name>
    <dbReference type="NCBI Taxonomy" id="863227"/>
    <lineage>
        <taxon>Bacteria</taxon>
        <taxon>Pseudomonadati</taxon>
        <taxon>Pseudomonadota</taxon>
        <taxon>Betaproteobacteria</taxon>
        <taxon>Burkholderiales</taxon>
        <taxon>Burkholderiaceae</taxon>
        <taxon>Trinickia</taxon>
    </lineage>
</organism>